<dbReference type="NCBIfam" id="NF001764">
    <property type="entry name" value="PRK00504.1"/>
    <property type="match status" value="1"/>
</dbReference>
<dbReference type="NCBIfam" id="TIGR01023">
    <property type="entry name" value="rpmG_bact"/>
    <property type="match status" value="1"/>
</dbReference>
<evidence type="ECO:0000313" key="6">
    <source>
        <dbReference type="EMBL" id="SHL00197.1"/>
    </source>
</evidence>
<dbReference type="GO" id="GO:0003735">
    <property type="term" value="F:structural constituent of ribosome"/>
    <property type="evidence" value="ECO:0007669"/>
    <property type="project" value="InterPro"/>
</dbReference>
<keyword evidence="3 5" id="KW-0687">Ribonucleoprotein</keyword>
<name>A0A1M6X2G3_9FIRM</name>
<evidence type="ECO:0000256" key="2">
    <source>
        <dbReference type="ARBA" id="ARBA00022980"/>
    </source>
</evidence>
<sequence>MRMKIILECTECHERNYVTTKNKQKHPERMEVMKYCPRLKKYTLHRETK</sequence>
<dbReference type="HAMAP" id="MF_00294">
    <property type="entry name" value="Ribosomal_bL33"/>
    <property type="match status" value="1"/>
</dbReference>
<dbReference type="SUPFAM" id="SSF57829">
    <property type="entry name" value="Zn-binding ribosomal proteins"/>
    <property type="match status" value="1"/>
</dbReference>
<gene>
    <name evidence="5" type="primary">rpmG</name>
    <name evidence="6" type="ORF">SAMN02745136_03861</name>
</gene>
<dbReference type="PROSITE" id="PS00582">
    <property type="entry name" value="RIBOSOMAL_L33"/>
    <property type="match status" value="1"/>
</dbReference>
<dbReference type="InterPro" id="IPR001705">
    <property type="entry name" value="Ribosomal_bL33"/>
</dbReference>
<dbReference type="AlphaFoldDB" id="A0A1M6X2G3"/>
<comment type="similarity">
    <text evidence="1 5">Belongs to the bacterial ribosomal protein bL33 family.</text>
</comment>
<dbReference type="GO" id="GO:1990904">
    <property type="term" value="C:ribonucleoprotein complex"/>
    <property type="evidence" value="ECO:0007669"/>
    <property type="project" value="UniProtKB-KW"/>
</dbReference>
<dbReference type="RefSeq" id="WP_073278481.1">
    <property type="nucleotide sequence ID" value="NZ_FRAC01000021.1"/>
</dbReference>
<organism evidence="6 7">
    <name type="scientific">Anaerocolumna jejuensis DSM 15929</name>
    <dbReference type="NCBI Taxonomy" id="1121322"/>
    <lineage>
        <taxon>Bacteria</taxon>
        <taxon>Bacillati</taxon>
        <taxon>Bacillota</taxon>
        <taxon>Clostridia</taxon>
        <taxon>Lachnospirales</taxon>
        <taxon>Lachnospiraceae</taxon>
        <taxon>Anaerocolumna</taxon>
    </lineage>
</organism>
<evidence type="ECO:0000256" key="3">
    <source>
        <dbReference type="ARBA" id="ARBA00023274"/>
    </source>
</evidence>
<keyword evidence="7" id="KW-1185">Reference proteome</keyword>
<keyword evidence="2 5" id="KW-0689">Ribosomal protein</keyword>
<reference evidence="6 7" key="1">
    <citation type="submission" date="2016-11" db="EMBL/GenBank/DDBJ databases">
        <authorList>
            <person name="Jaros S."/>
            <person name="Januszkiewicz K."/>
            <person name="Wedrychowicz H."/>
        </authorList>
    </citation>
    <scope>NUCLEOTIDE SEQUENCE [LARGE SCALE GENOMIC DNA]</scope>
    <source>
        <strain evidence="6 7">DSM 15929</strain>
    </source>
</reference>
<evidence type="ECO:0000256" key="1">
    <source>
        <dbReference type="ARBA" id="ARBA00007596"/>
    </source>
</evidence>
<dbReference type="InterPro" id="IPR038584">
    <property type="entry name" value="Ribosomal_bL33_sf"/>
</dbReference>
<accession>A0A1M6X2G3</accession>
<dbReference type="OrthoDB" id="9801333at2"/>
<dbReference type="STRING" id="1121322.SAMN02745136_03861"/>
<dbReference type="GO" id="GO:0006412">
    <property type="term" value="P:translation"/>
    <property type="evidence" value="ECO:0007669"/>
    <property type="project" value="UniProtKB-UniRule"/>
</dbReference>
<dbReference type="Pfam" id="PF00471">
    <property type="entry name" value="Ribosomal_L33"/>
    <property type="match status" value="1"/>
</dbReference>
<dbReference type="EMBL" id="FRAC01000021">
    <property type="protein sequence ID" value="SHL00197.1"/>
    <property type="molecule type" value="Genomic_DNA"/>
</dbReference>
<dbReference type="GO" id="GO:0005737">
    <property type="term" value="C:cytoplasm"/>
    <property type="evidence" value="ECO:0007669"/>
    <property type="project" value="UniProtKB-ARBA"/>
</dbReference>
<proteinExistence type="inferred from homology"/>
<dbReference type="GO" id="GO:0005840">
    <property type="term" value="C:ribosome"/>
    <property type="evidence" value="ECO:0007669"/>
    <property type="project" value="UniProtKB-KW"/>
</dbReference>
<evidence type="ECO:0000256" key="4">
    <source>
        <dbReference type="ARBA" id="ARBA00035176"/>
    </source>
</evidence>
<dbReference type="Gene3D" id="2.20.28.120">
    <property type="entry name" value="Ribosomal protein L33"/>
    <property type="match status" value="1"/>
</dbReference>
<dbReference type="InterPro" id="IPR011332">
    <property type="entry name" value="Ribosomal_zn-bd"/>
</dbReference>
<dbReference type="PANTHER" id="PTHR43168:SF2">
    <property type="entry name" value="LARGE RIBOSOMAL SUBUNIT PROTEIN BL33C"/>
    <property type="match status" value="1"/>
</dbReference>
<evidence type="ECO:0000313" key="7">
    <source>
        <dbReference type="Proteomes" id="UP000184386"/>
    </source>
</evidence>
<dbReference type="InterPro" id="IPR018264">
    <property type="entry name" value="Ribosomal_bL33_CS"/>
</dbReference>
<dbReference type="Proteomes" id="UP000184386">
    <property type="component" value="Unassembled WGS sequence"/>
</dbReference>
<evidence type="ECO:0000256" key="5">
    <source>
        <dbReference type="HAMAP-Rule" id="MF_00294"/>
    </source>
</evidence>
<dbReference type="NCBIfam" id="NF001860">
    <property type="entry name" value="PRK00595.1"/>
    <property type="match status" value="1"/>
</dbReference>
<dbReference type="PANTHER" id="PTHR43168">
    <property type="entry name" value="50S RIBOSOMAL PROTEIN L33, CHLOROPLASTIC"/>
    <property type="match status" value="1"/>
</dbReference>
<protein>
    <recommendedName>
        <fullName evidence="4 5">Large ribosomal subunit protein bL33</fullName>
    </recommendedName>
</protein>